<dbReference type="Pfam" id="PF03450">
    <property type="entry name" value="CO_deh_flav_C"/>
    <property type="match status" value="1"/>
</dbReference>
<keyword evidence="7" id="KW-1185">Reference proteome</keyword>
<evidence type="ECO:0000256" key="3">
    <source>
        <dbReference type="ARBA" id="ARBA00022827"/>
    </source>
</evidence>
<dbReference type="Pfam" id="PF01799">
    <property type="entry name" value="Fer2_2"/>
    <property type="match status" value="1"/>
</dbReference>
<gene>
    <name evidence="6" type="primary">xdhA</name>
    <name evidence="6" type="ORF">GBAG_2106</name>
</gene>
<feature type="domain" description="FAD-binding PCMH-type" evidence="5">
    <location>
        <begin position="183"/>
        <end position="358"/>
    </location>
</feature>
<evidence type="ECO:0000313" key="6">
    <source>
        <dbReference type="EMBL" id="KFC81326.1"/>
    </source>
</evidence>
<dbReference type="PROSITE" id="PS51387">
    <property type="entry name" value="FAD_PCMH"/>
    <property type="match status" value="1"/>
</dbReference>
<dbReference type="Gene3D" id="3.30.43.10">
    <property type="entry name" value="Uridine Diphospho-n-acetylenolpyruvylglucosamine Reductase, domain 2"/>
    <property type="match status" value="1"/>
</dbReference>
<dbReference type="SUPFAM" id="SSF55447">
    <property type="entry name" value="CO dehydrogenase flavoprotein C-terminal domain-like"/>
    <property type="match status" value="1"/>
</dbReference>
<dbReference type="InterPro" id="IPR036010">
    <property type="entry name" value="2Fe-2S_ferredoxin-like_sf"/>
</dbReference>
<dbReference type="InterPro" id="IPR016166">
    <property type="entry name" value="FAD-bd_PCMH"/>
</dbReference>
<dbReference type="EC" id="1.17.3.2" evidence="6"/>
<dbReference type="Gene3D" id="1.10.150.120">
    <property type="entry name" value="[2Fe-2S]-binding domain"/>
    <property type="match status" value="1"/>
</dbReference>
<dbReference type="eggNOG" id="COG4630">
    <property type="taxonomic scope" value="Bacteria"/>
</dbReference>
<dbReference type="Proteomes" id="UP000028653">
    <property type="component" value="Unassembled WGS sequence"/>
</dbReference>
<dbReference type="GO" id="GO:0005506">
    <property type="term" value="F:iron ion binding"/>
    <property type="evidence" value="ECO:0007669"/>
    <property type="project" value="InterPro"/>
</dbReference>
<dbReference type="InterPro" id="IPR012175">
    <property type="entry name" value="Xanth_DH_ssu_bac"/>
</dbReference>
<dbReference type="SUPFAM" id="SSF47741">
    <property type="entry name" value="CO dehydrogenase ISP C-domain like"/>
    <property type="match status" value="1"/>
</dbReference>
<dbReference type="InterPro" id="IPR036318">
    <property type="entry name" value="FAD-bd_PCMH-like_sf"/>
</dbReference>
<dbReference type="PANTHER" id="PTHR45444:SF3">
    <property type="entry name" value="XANTHINE DEHYDROGENASE"/>
    <property type="match status" value="1"/>
</dbReference>
<dbReference type="InterPro" id="IPR002346">
    <property type="entry name" value="Mopterin_DH_FAD-bd"/>
</dbReference>
<keyword evidence="6" id="KW-0560">Oxidoreductase</keyword>
<dbReference type="RefSeq" id="WP_034495739.1">
    <property type="nucleotide sequence ID" value="NZ_JMPI01000030.1"/>
</dbReference>
<organism evidence="6 7">
    <name type="scientific">Buttiauxella agrestis ATCC 33320</name>
    <dbReference type="NCBI Taxonomy" id="1006004"/>
    <lineage>
        <taxon>Bacteria</taxon>
        <taxon>Pseudomonadati</taxon>
        <taxon>Pseudomonadota</taxon>
        <taxon>Gammaproteobacteria</taxon>
        <taxon>Enterobacterales</taxon>
        <taxon>Enterobacteriaceae</taxon>
        <taxon>Buttiauxella</taxon>
    </lineage>
</organism>
<evidence type="ECO:0000256" key="4">
    <source>
        <dbReference type="ARBA" id="ARBA00023004"/>
    </source>
</evidence>
<dbReference type="InterPro" id="IPR014307">
    <property type="entry name" value="Xanthine_DH_ssu"/>
</dbReference>
<keyword evidence="4" id="KW-0408">Iron</keyword>
<dbReference type="EC" id="1.1.-.-" evidence="6"/>
<dbReference type="Pfam" id="PF00941">
    <property type="entry name" value="FAD_binding_5"/>
    <property type="match status" value="1"/>
</dbReference>
<dbReference type="GO" id="GO:0051537">
    <property type="term" value="F:2 iron, 2 sulfur cluster binding"/>
    <property type="evidence" value="ECO:0007669"/>
    <property type="project" value="InterPro"/>
</dbReference>
<dbReference type="Gene3D" id="3.30.465.10">
    <property type="match status" value="1"/>
</dbReference>
<dbReference type="EMBL" id="JMPI01000030">
    <property type="protein sequence ID" value="KFC81326.1"/>
    <property type="molecule type" value="Genomic_DNA"/>
</dbReference>
<proteinExistence type="predicted"/>
<evidence type="ECO:0000256" key="2">
    <source>
        <dbReference type="ARBA" id="ARBA00022723"/>
    </source>
</evidence>
<dbReference type="GO" id="GO:0071949">
    <property type="term" value="F:FAD binding"/>
    <property type="evidence" value="ECO:0007669"/>
    <property type="project" value="InterPro"/>
</dbReference>
<dbReference type="OrthoDB" id="9775084at2"/>
<dbReference type="PROSITE" id="PS00197">
    <property type="entry name" value="2FE2S_FER_1"/>
    <property type="match status" value="1"/>
</dbReference>
<dbReference type="EC" id="1.17.1.4" evidence="6"/>
<reference evidence="6 7" key="1">
    <citation type="submission" date="2014-05" db="EMBL/GenBank/DDBJ databases">
        <title>ATOL: Assembling a taxonomically balanced genome-scale reconstruction of the evolutionary history of the Enterobacteriaceae.</title>
        <authorList>
            <person name="Plunkett G.III."/>
            <person name="Neeno-Eckwall E.C."/>
            <person name="Glasner J.D."/>
            <person name="Perna N.T."/>
        </authorList>
    </citation>
    <scope>NUCLEOTIDE SEQUENCE [LARGE SCALE GENOMIC DNA]</scope>
    <source>
        <strain evidence="6 7">ATCC 33320</strain>
    </source>
</reference>
<evidence type="ECO:0000256" key="1">
    <source>
        <dbReference type="ARBA" id="ARBA00022630"/>
    </source>
</evidence>
<keyword evidence="2" id="KW-0479">Metal-binding</keyword>
<dbReference type="STRING" id="1006004.GBAG_2106"/>
<dbReference type="Gene3D" id="3.10.20.30">
    <property type="match status" value="1"/>
</dbReference>
<dbReference type="InterPro" id="IPR005107">
    <property type="entry name" value="CO_DH_flav_C"/>
</dbReference>
<dbReference type="InterPro" id="IPR036884">
    <property type="entry name" value="2Fe-2S-bd_dom_sf"/>
</dbReference>
<dbReference type="GO" id="GO:0004855">
    <property type="term" value="F:xanthine oxidase activity"/>
    <property type="evidence" value="ECO:0007669"/>
    <property type="project" value="UniProtKB-EC"/>
</dbReference>
<dbReference type="SUPFAM" id="SSF56176">
    <property type="entry name" value="FAD-binding/transporter-associated domain-like"/>
    <property type="match status" value="1"/>
</dbReference>
<dbReference type="InterPro" id="IPR006058">
    <property type="entry name" value="2Fe2S_fd_BS"/>
</dbReference>
<dbReference type="InterPro" id="IPR016167">
    <property type="entry name" value="FAD-bd_PCMH_sub1"/>
</dbReference>
<dbReference type="InterPro" id="IPR016208">
    <property type="entry name" value="Ald_Oxase/xanthine_DH-like"/>
</dbReference>
<dbReference type="EC" id="1.-.-.-" evidence="6"/>
<dbReference type="GO" id="GO:0004854">
    <property type="term" value="F:xanthine dehydrogenase activity"/>
    <property type="evidence" value="ECO:0007669"/>
    <property type="project" value="UniProtKB-EC"/>
</dbReference>
<dbReference type="SUPFAM" id="SSF54292">
    <property type="entry name" value="2Fe-2S ferredoxin-like"/>
    <property type="match status" value="1"/>
</dbReference>
<evidence type="ECO:0000313" key="7">
    <source>
        <dbReference type="Proteomes" id="UP000028653"/>
    </source>
</evidence>
<name>A0A085GC81_9ENTR</name>
<evidence type="ECO:0000259" key="5">
    <source>
        <dbReference type="PROSITE" id="PS51387"/>
    </source>
</evidence>
<sequence>MIQFLLNQTLKTLDDVDPNTTVLNWLRGSEHRCGSKEGCASGDCGACTVVLGQIDGEKMRYDTANGCITLISQLDGKQLLTVEDLAQGDKLHPVQQAMADCHASQCGFCTPGFVMSGFALHKARSHSQRHEIEKHLAGNLCRCTGYRPIIEAMQKSAGSEQDQFSRDEPQTVTRLKSLQQAQMGELRKSNRCLLPKSEAQLAELYQQNPQARLLAGGTDLALTITQQYQTLPLIISLNQVEELKVITVSENQIRLGAMVTLQRCEQVLQPLAPAFARVLERFASPQIRNHATLAGNLANASPIGDGAPMLLALGASLELRCGEVTRVLPLDEFFLSYRKTALQPGEFISEVVIEREAISPTFNAWKISKRMDDDISTVFGAFNLHVKDGIVESAKLAFGGMAAVPARAKSAEQAFIGQPLNERTVGLAREALANDFQPLTDFRGSGIYRLKVAQNLLTRLVLQHNEPSDALEVNAYVN</sequence>
<dbReference type="AlphaFoldDB" id="A0A085GC81"/>
<dbReference type="InterPro" id="IPR002888">
    <property type="entry name" value="2Fe-2S-bd"/>
</dbReference>
<dbReference type="Gene3D" id="3.30.390.50">
    <property type="entry name" value="CO dehydrogenase flavoprotein, C-terminal domain"/>
    <property type="match status" value="1"/>
</dbReference>
<dbReference type="PANTHER" id="PTHR45444">
    <property type="entry name" value="XANTHINE DEHYDROGENASE"/>
    <property type="match status" value="1"/>
</dbReference>
<dbReference type="InterPro" id="IPR016169">
    <property type="entry name" value="FAD-bd_PCMH_sub2"/>
</dbReference>
<dbReference type="NCBIfam" id="TIGR02963">
    <property type="entry name" value="xanthine_xdhA"/>
    <property type="match status" value="1"/>
</dbReference>
<protein>
    <submittedName>
        <fullName evidence="6">Xanthine dehydrogenase subunit A</fullName>
        <ecNumber evidence="6">1.-.-.-</ecNumber>
        <ecNumber evidence="6">1.1.-.-</ecNumber>
        <ecNumber evidence="6">1.17.1.4</ecNumber>
        <ecNumber evidence="6">1.17.3.2</ecNumber>
    </submittedName>
</protein>
<accession>A0A085GC81</accession>
<comment type="caution">
    <text evidence="6">The sequence shown here is derived from an EMBL/GenBank/DDBJ whole genome shotgun (WGS) entry which is preliminary data.</text>
</comment>
<dbReference type="PIRSF" id="PIRSF036557">
    <property type="entry name" value="XdhA_RC"/>
    <property type="match status" value="1"/>
</dbReference>
<dbReference type="SMART" id="SM01092">
    <property type="entry name" value="CO_deh_flav_C"/>
    <property type="match status" value="1"/>
</dbReference>
<dbReference type="InterPro" id="IPR036683">
    <property type="entry name" value="CO_DH_flav_C_dom_sf"/>
</dbReference>
<keyword evidence="1" id="KW-0285">Flavoprotein</keyword>
<dbReference type="InterPro" id="IPR012675">
    <property type="entry name" value="Beta-grasp_dom_sf"/>
</dbReference>
<keyword evidence="3" id="KW-0274">FAD</keyword>